<keyword evidence="3" id="KW-0560">Oxidoreductase</keyword>
<dbReference type="GO" id="GO:0046306">
    <property type="term" value="P:alkanesulfonate catabolic process"/>
    <property type="evidence" value="ECO:0007669"/>
    <property type="project" value="TreeGrafter"/>
</dbReference>
<dbReference type="Gene3D" id="3.20.20.30">
    <property type="entry name" value="Luciferase-like domain"/>
    <property type="match status" value="1"/>
</dbReference>
<evidence type="ECO:0000256" key="1">
    <source>
        <dbReference type="ARBA" id="ARBA00022630"/>
    </source>
</evidence>
<evidence type="ECO:0000256" key="4">
    <source>
        <dbReference type="ARBA" id="ARBA00023033"/>
    </source>
</evidence>
<dbReference type="InterPro" id="IPR011251">
    <property type="entry name" value="Luciferase-like_dom"/>
</dbReference>
<evidence type="ECO:0000256" key="3">
    <source>
        <dbReference type="ARBA" id="ARBA00023002"/>
    </source>
</evidence>
<gene>
    <name evidence="6" type="ORF">RSO01_18750</name>
</gene>
<evidence type="ECO:0000259" key="5">
    <source>
        <dbReference type="Pfam" id="PF00296"/>
    </source>
</evidence>
<keyword evidence="1" id="KW-0285">Flavoprotein</keyword>
<accession>A0A512N6U0</accession>
<dbReference type="PANTHER" id="PTHR42847">
    <property type="entry name" value="ALKANESULFONATE MONOOXYGENASE"/>
    <property type="match status" value="1"/>
</dbReference>
<dbReference type="Pfam" id="PF00296">
    <property type="entry name" value="Bac_luciferase"/>
    <property type="match status" value="1"/>
</dbReference>
<dbReference type="NCBIfam" id="TIGR03619">
    <property type="entry name" value="F420_Rv2161c"/>
    <property type="match status" value="1"/>
</dbReference>
<dbReference type="AlphaFoldDB" id="A0A512N6U0"/>
<dbReference type="PANTHER" id="PTHR42847:SF4">
    <property type="entry name" value="ALKANESULFONATE MONOOXYGENASE-RELATED"/>
    <property type="match status" value="1"/>
</dbReference>
<organism evidence="6 7">
    <name type="scientific">Reyranella soli</name>
    <dbReference type="NCBI Taxonomy" id="1230389"/>
    <lineage>
        <taxon>Bacteria</taxon>
        <taxon>Pseudomonadati</taxon>
        <taxon>Pseudomonadota</taxon>
        <taxon>Alphaproteobacteria</taxon>
        <taxon>Hyphomicrobiales</taxon>
        <taxon>Reyranellaceae</taxon>
        <taxon>Reyranella</taxon>
    </lineage>
</organism>
<keyword evidence="7" id="KW-1185">Reference proteome</keyword>
<reference evidence="6 7" key="1">
    <citation type="submission" date="2019-07" db="EMBL/GenBank/DDBJ databases">
        <title>Whole genome shotgun sequence of Reyranella soli NBRC 108950.</title>
        <authorList>
            <person name="Hosoyama A."/>
            <person name="Uohara A."/>
            <person name="Ohji S."/>
            <person name="Ichikawa N."/>
        </authorList>
    </citation>
    <scope>NUCLEOTIDE SEQUENCE [LARGE SCALE GENOMIC DNA]</scope>
    <source>
        <strain evidence="6 7">NBRC 108950</strain>
    </source>
</reference>
<proteinExistence type="predicted"/>
<comment type="caution">
    <text evidence="6">The sequence shown here is derived from an EMBL/GenBank/DDBJ whole genome shotgun (WGS) entry which is preliminary data.</text>
</comment>
<keyword evidence="2" id="KW-0288">FMN</keyword>
<dbReference type="InterPro" id="IPR050172">
    <property type="entry name" value="SsuD_RutA_monooxygenase"/>
</dbReference>
<dbReference type="InterPro" id="IPR036661">
    <property type="entry name" value="Luciferase-like_sf"/>
</dbReference>
<dbReference type="SUPFAM" id="SSF51679">
    <property type="entry name" value="Bacterial luciferase-like"/>
    <property type="match status" value="1"/>
</dbReference>
<dbReference type="RefSeq" id="WP_147148497.1">
    <property type="nucleotide sequence ID" value="NZ_BKAJ01000031.1"/>
</dbReference>
<evidence type="ECO:0000256" key="2">
    <source>
        <dbReference type="ARBA" id="ARBA00022643"/>
    </source>
</evidence>
<keyword evidence="4" id="KW-0503">Monooxygenase</keyword>
<evidence type="ECO:0000313" key="6">
    <source>
        <dbReference type="EMBL" id="GEP54709.1"/>
    </source>
</evidence>
<dbReference type="Proteomes" id="UP000321058">
    <property type="component" value="Unassembled WGS sequence"/>
</dbReference>
<dbReference type="GO" id="GO:0008726">
    <property type="term" value="F:alkanesulfonate monooxygenase activity"/>
    <property type="evidence" value="ECO:0007669"/>
    <property type="project" value="TreeGrafter"/>
</dbReference>
<name>A0A512N6U0_9HYPH</name>
<dbReference type="EMBL" id="BKAJ01000031">
    <property type="protein sequence ID" value="GEP54709.1"/>
    <property type="molecule type" value="Genomic_DNA"/>
</dbReference>
<dbReference type="InterPro" id="IPR019921">
    <property type="entry name" value="Lucif-like_OxRdtase_Rv2161c"/>
</dbReference>
<protein>
    <submittedName>
        <fullName evidence="6">LLM class F420-dependent oxidoreductase</fullName>
    </submittedName>
</protein>
<evidence type="ECO:0000313" key="7">
    <source>
        <dbReference type="Proteomes" id="UP000321058"/>
    </source>
</evidence>
<sequence length="283" mass="31255">MRVGAFYFPADYGINMAELAKALEDRGFDSLFVPEHTHIPASRKSPFPGGGELPKRYSHTHDPFVALSFAAAATKKLKLGTGILLVPQHEPIVTAKAIASLDQLSGGRFILGIGGGWNVEEMENHGAKYQTRFKQMREHVLAMKELWTKDEASYNGEFVKFDRVWSWPKPAQKPHPPVILGGETDHTLRRVIEYCDGWFPRPRGGFDVVKGVAHLHQMAEKAGRDPSTITTIVFGAANDAKALESYDKAGIQSALLAIPDESRDEILRYLDKIAPLAKLPLAA</sequence>
<feature type="domain" description="Luciferase-like" evidence="5">
    <location>
        <begin position="16"/>
        <end position="246"/>
    </location>
</feature>
<dbReference type="OrthoDB" id="5728724at2"/>